<keyword evidence="3" id="KW-1185">Reference proteome</keyword>
<dbReference type="EMBL" id="VOHM01000037">
    <property type="protein sequence ID" value="TWT18094.1"/>
    <property type="molecule type" value="Genomic_DNA"/>
</dbReference>
<reference evidence="2 3" key="1">
    <citation type="submission" date="2019-08" db="EMBL/GenBank/DDBJ databases">
        <authorList>
            <person name="Lei W."/>
        </authorList>
    </citation>
    <scope>NUCLEOTIDE SEQUENCE [LARGE SCALE GENOMIC DNA]</scope>
    <source>
        <strain evidence="2 3">CCUG 58627</strain>
    </source>
</reference>
<name>A0A5C5TWD9_9CORY</name>
<evidence type="ECO:0000313" key="3">
    <source>
        <dbReference type="Proteomes" id="UP000320791"/>
    </source>
</evidence>
<dbReference type="Proteomes" id="UP000320791">
    <property type="component" value="Unassembled WGS sequence"/>
</dbReference>
<proteinExistence type="predicted"/>
<comment type="caution">
    <text evidence="2">The sequence shown here is derived from an EMBL/GenBank/DDBJ whole genome shotgun (WGS) entry which is preliminary data.</text>
</comment>
<evidence type="ECO:0000313" key="2">
    <source>
        <dbReference type="EMBL" id="TWT18094.1"/>
    </source>
</evidence>
<accession>A0A5C5TWD9</accession>
<keyword evidence="1" id="KW-0472">Membrane</keyword>
<keyword evidence="1" id="KW-1133">Transmembrane helix</keyword>
<evidence type="ECO:0000256" key="1">
    <source>
        <dbReference type="SAM" id="Phobius"/>
    </source>
</evidence>
<keyword evidence="1" id="KW-0812">Transmembrane</keyword>
<protein>
    <submittedName>
        <fullName evidence="2">Uncharacterized protein</fullName>
    </submittedName>
</protein>
<organism evidence="2 3">
    <name type="scientific">Corynebacterium canis</name>
    <dbReference type="NCBI Taxonomy" id="679663"/>
    <lineage>
        <taxon>Bacteria</taxon>
        <taxon>Bacillati</taxon>
        <taxon>Actinomycetota</taxon>
        <taxon>Actinomycetes</taxon>
        <taxon>Mycobacteriales</taxon>
        <taxon>Corynebacteriaceae</taxon>
        <taxon>Corynebacterium</taxon>
    </lineage>
</organism>
<dbReference type="AlphaFoldDB" id="A0A5C5TWD9"/>
<feature type="transmembrane region" description="Helical" evidence="1">
    <location>
        <begin position="28"/>
        <end position="47"/>
    </location>
</feature>
<dbReference type="RefSeq" id="WP_146325610.1">
    <property type="nucleotide sequence ID" value="NZ_BAABLR010000060.1"/>
</dbReference>
<gene>
    <name evidence="2" type="ORF">FRX94_12140</name>
</gene>
<sequence length="61" mass="6415">MDCSSICTVLAEEISNTTLAAAQPEGSAMWGAAAAGSLMVAAGALWADWMQQRRQRVEVDS</sequence>